<dbReference type="EMBL" id="OBDY01000001">
    <property type="protein sequence ID" value="SNY04325.1"/>
    <property type="molecule type" value="Genomic_DNA"/>
</dbReference>
<name>A0A285EZ61_9ACTN</name>
<dbReference type="Proteomes" id="UP000219612">
    <property type="component" value="Unassembled WGS sequence"/>
</dbReference>
<evidence type="ECO:0000256" key="1">
    <source>
        <dbReference type="SAM" id="MobiDB-lite"/>
    </source>
</evidence>
<keyword evidence="2" id="KW-0472">Membrane</keyword>
<evidence type="ECO:0000256" key="2">
    <source>
        <dbReference type="SAM" id="Phobius"/>
    </source>
</evidence>
<feature type="region of interest" description="Disordered" evidence="1">
    <location>
        <begin position="1"/>
        <end position="26"/>
    </location>
</feature>
<keyword evidence="2" id="KW-0812">Transmembrane</keyword>
<proteinExistence type="predicted"/>
<keyword evidence="2" id="KW-1133">Transmembrane helix</keyword>
<dbReference type="AlphaFoldDB" id="A0A285EZ61"/>
<organism evidence="3 4">
    <name type="scientific">Paractinoplanes atraurantiacus</name>
    <dbReference type="NCBI Taxonomy" id="1036182"/>
    <lineage>
        <taxon>Bacteria</taxon>
        <taxon>Bacillati</taxon>
        <taxon>Actinomycetota</taxon>
        <taxon>Actinomycetes</taxon>
        <taxon>Micromonosporales</taxon>
        <taxon>Micromonosporaceae</taxon>
        <taxon>Paractinoplanes</taxon>
    </lineage>
</organism>
<gene>
    <name evidence="3" type="ORF">SAMN05421748_101201</name>
</gene>
<sequence length="179" mass="19065">MPPPELPQQPDGGAAPAAPEKPRNPRNPRRRLWLAVAAGILALLCLGGVGVAVLLYDEETKIDRAAPDAVVDNFLRAYLINRDDNEAALYTCTANADLAAISSLRAEMVSREQNFDVKVSASWSSLVVTDGDATHKSVTADLTIAGFSNGNAVSRRKEAWSFGLVDADGWRVCSATKSG</sequence>
<evidence type="ECO:0008006" key="5">
    <source>
        <dbReference type="Google" id="ProtNLM"/>
    </source>
</evidence>
<keyword evidence="4" id="KW-1185">Reference proteome</keyword>
<feature type="compositionally biased region" description="Low complexity" evidence="1">
    <location>
        <begin position="8"/>
        <end position="18"/>
    </location>
</feature>
<protein>
    <recommendedName>
        <fullName evidence="5">Mce-associated membrane protein</fullName>
    </recommendedName>
</protein>
<reference evidence="3 4" key="1">
    <citation type="submission" date="2017-09" db="EMBL/GenBank/DDBJ databases">
        <authorList>
            <person name="Ehlers B."/>
            <person name="Leendertz F.H."/>
        </authorList>
    </citation>
    <scope>NUCLEOTIDE SEQUENCE [LARGE SCALE GENOMIC DNA]</scope>
    <source>
        <strain evidence="3 4">CGMCC 4.6857</strain>
    </source>
</reference>
<evidence type="ECO:0000313" key="4">
    <source>
        <dbReference type="Proteomes" id="UP000219612"/>
    </source>
</evidence>
<feature type="transmembrane region" description="Helical" evidence="2">
    <location>
        <begin position="32"/>
        <end position="56"/>
    </location>
</feature>
<accession>A0A285EZ61</accession>
<evidence type="ECO:0000313" key="3">
    <source>
        <dbReference type="EMBL" id="SNY04325.1"/>
    </source>
</evidence>